<dbReference type="PANTHER" id="PTHR23501:SF197">
    <property type="entry name" value="COMD"/>
    <property type="match status" value="1"/>
</dbReference>
<feature type="transmembrane region" description="Helical" evidence="7">
    <location>
        <begin position="201"/>
        <end position="222"/>
    </location>
</feature>
<evidence type="ECO:0000256" key="6">
    <source>
        <dbReference type="ARBA" id="ARBA00023136"/>
    </source>
</evidence>
<feature type="transmembrane region" description="Helical" evidence="7">
    <location>
        <begin position="83"/>
        <end position="102"/>
    </location>
</feature>
<feature type="transmembrane region" description="Helical" evidence="7">
    <location>
        <begin position="316"/>
        <end position="334"/>
    </location>
</feature>
<evidence type="ECO:0000256" key="2">
    <source>
        <dbReference type="ARBA" id="ARBA00022448"/>
    </source>
</evidence>
<feature type="domain" description="Major facilitator superfamily (MFS) profile" evidence="8">
    <location>
        <begin position="17"/>
        <end position="456"/>
    </location>
</feature>
<feature type="transmembrane region" description="Helical" evidence="7">
    <location>
        <begin position="144"/>
        <end position="163"/>
    </location>
</feature>
<evidence type="ECO:0000313" key="9">
    <source>
        <dbReference type="EMBL" id="OJH42055.1"/>
    </source>
</evidence>
<dbReference type="InterPro" id="IPR036259">
    <property type="entry name" value="MFS_trans_sf"/>
</dbReference>
<dbReference type="GO" id="GO:0022857">
    <property type="term" value="F:transmembrane transporter activity"/>
    <property type="evidence" value="ECO:0007669"/>
    <property type="project" value="InterPro"/>
</dbReference>
<dbReference type="InterPro" id="IPR020846">
    <property type="entry name" value="MFS_dom"/>
</dbReference>
<dbReference type="AlphaFoldDB" id="A0A1L9BIL6"/>
<dbReference type="RefSeq" id="WP_071896152.1">
    <property type="nucleotide sequence ID" value="NZ_MPIN01000001.1"/>
</dbReference>
<comment type="subcellular location">
    <subcellularLocation>
        <location evidence="1">Cell membrane</location>
        <topology evidence="1">Multi-pass membrane protein</topology>
    </subcellularLocation>
</comment>
<evidence type="ECO:0000256" key="4">
    <source>
        <dbReference type="ARBA" id="ARBA00022692"/>
    </source>
</evidence>
<evidence type="ECO:0000313" key="10">
    <source>
        <dbReference type="Proteomes" id="UP000182229"/>
    </source>
</evidence>
<accession>A0A1L9BIL6</accession>
<dbReference type="PROSITE" id="PS50850">
    <property type="entry name" value="MFS"/>
    <property type="match status" value="1"/>
</dbReference>
<name>A0A1L9BIL6_9BACT</name>
<dbReference type="SUPFAM" id="SSF103473">
    <property type="entry name" value="MFS general substrate transporter"/>
    <property type="match status" value="1"/>
</dbReference>
<dbReference type="Pfam" id="PF07690">
    <property type="entry name" value="MFS_1"/>
    <property type="match status" value="1"/>
</dbReference>
<sequence length="581" mass="61117">MAASQTLDMTRPQKLFTLAGVMLGMLLAALDQTIVSTAGPAIQRDLHIPASLYAWLTTSYLVASTVLVPVYGKLSDGFGRRRILVIGILIFLGGSALCGLSRTTIQLILARAVQGAGSASLFTSAFAIVADIFPPAERGKYQGLFGAMFGLSSVVGPLVGGFLTDRLSWHWVFFVNLPLGAVALVFILTRMPPLRRPGARPSVDVGGALTLALFAVPLLVALSLGRTGSAGDAVGHAWDSPLILGMLAVSVVGLIAFLLVERSAREPLVDLSLFRNRVFAVGNLATFLNGGVFLGAIVFLPLFMVNVVGLSATRSGFILTPLTLGVVTSNIMSGQLVSRWGRYKPLMLIGQVVLMTGFGIMAFTLSPDSTQGELTLKMILVGLGLGPSIPLFTLAIQNGVAPHQMGVATASATFFRQMGSTMGVALLGTVFGGVLTSSMATHMAEATRNVPTEWRREFAAPSDAGGQVGGEGAVGGRMFDAAALKARLAVDFDRRREALTRAAGEGDAQARGQLEGLARARESAESTVDQVAWAFKTAFTESIRHLYRVTLLLAALAFLVVLALPELPLRKSNAPPPAAVE</sequence>
<evidence type="ECO:0000256" key="1">
    <source>
        <dbReference type="ARBA" id="ARBA00004651"/>
    </source>
</evidence>
<feature type="transmembrane region" description="Helical" evidence="7">
    <location>
        <begin position="281"/>
        <end position="304"/>
    </location>
</feature>
<dbReference type="GO" id="GO:0005886">
    <property type="term" value="C:plasma membrane"/>
    <property type="evidence" value="ECO:0007669"/>
    <property type="project" value="UniProtKB-SubCell"/>
</dbReference>
<organism evidence="9 10">
    <name type="scientific">Cystobacter ferrugineus</name>
    <dbReference type="NCBI Taxonomy" id="83449"/>
    <lineage>
        <taxon>Bacteria</taxon>
        <taxon>Pseudomonadati</taxon>
        <taxon>Myxococcota</taxon>
        <taxon>Myxococcia</taxon>
        <taxon>Myxococcales</taxon>
        <taxon>Cystobacterineae</taxon>
        <taxon>Archangiaceae</taxon>
        <taxon>Cystobacter</taxon>
    </lineage>
</organism>
<keyword evidence="2" id="KW-0813">Transport</keyword>
<dbReference type="InterPro" id="IPR011701">
    <property type="entry name" value="MFS"/>
</dbReference>
<dbReference type="CDD" id="cd17502">
    <property type="entry name" value="MFS_Azr1_MDR_like"/>
    <property type="match status" value="1"/>
</dbReference>
<comment type="caution">
    <text evidence="9">The sequence shown here is derived from an EMBL/GenBank/DDBJ whole genome shotgun (WGS) entry which is preliminary data.</text>
</comment>
<keyword evidence="10" id="KW-1185">Reference proteome</keyword>
<feature type="transmembrane region" description="Helical" evidence="7">
    <location>
        <begin position="52"/>
        <end position="71"/>
    </location>
</feature>
<dbReference type="FunFam" id="1.20.1720.10:FF:000004">
    <property type="entry name" value="EmrB/QacA family drug resistance transporter"/>
    <property type="match status" value="1"/>
</dbReference>
<feature type="transmembrane region" description="Helical" evidence="7">
    <location>
        <begin position="346"/>
        <end position="366"/>
    </location>
</feature>
<dbReference type="Gene3D" id="1.20.1720.10">
    <property type="entry name" value="Multidrug resistance protein D"/>
    <property type="match status" value="1"/>
</dbReference>
<evidence type="ECO:0000259" key="8">
    <source>
        <dbReference type="PROSITE" id="PS50850"/>
    </source>
</evidence>
<keyword evidence="3" id="KW-1003">Cell membrane</keyword>
<proteinExistence type="predicted"/>
<dbReference type="Proteomes" id="UP000182229">
    <property type="component" value="Unassembled WGS sequence"/>
</dbReference>
<dbReference type="InterPro" id="IPR004638">
    <property type="entry name" value="EmrB-like"/>
</dbReference>
<feature type="transmembrane region" description="Helical" evidence="7">
    <location>
        <begin position="242"/>
        <end position="260"/>
    </location>
</feature>
<keyword evidence="5 7" id="KW-1133">Transmembrane helix</keyword>
<feature type="transmembrane region" description="Helical" evidence="7">
    <location>
        <begin position="169"/>
        <end position="189"/>
    </location>
</feature>
<dbReference type="STRING" id="83449.BON30_02190"/>
<evidence type="ECO:0000256" key="5">
    <source>
        <dbReference type="ARBA" id="ARBA00022989"/>
    </source>
</evidence>
<feature type="transmembrane region" description="Helical" evidence="7">
    <location>
        <begin position="108"/>
        <end position="132"/>
    </location>
</feature>
<dbReference type="NCBIfam" id="TIGR00711">
    <property type="entry name" value="efflux_EmrB"/>
    <property type="match status" value="1"/>
</dbReference>
<protein>
    <submittedName>
        <fullName evidence="9">MFS transporter</fullName>
    </submittedName>
</protein>
<evidence type="ECO:0000256" key="7">
    <source>
        <dbReference type="SAM" id="Phobius"/>
    </source>
</evidence>
<keyword evidence="4 7" id="KW-0812">Transmembrane</keyword>
<evidence type="ECO:0000256" key="3">
    <source>
        <dbReference type="ARBA" id="ARBA00022475"/>
    </source>
</evidence>
<dbReference type="EMBL" id="MPIN01000001">
    <property type="protein sequence ID" value="OJH42055.1"/>
    <property type="molecule type" value="Genomic_DNA"/>
</dbReference>
<reference evidence="10" key="1">
    <citation type="submission" date="2016-11" db="EMBL/GenBank/DDBJ databases">
        <authorList>
            <person name="Shukria A."/>
            <person name="Stevens D.C."/>
        </authorList>
    </citation>
    <scope>NUCLEOTIDE SEQUENCE [LARGE SCALE GENOMIC DNA]</scope>
    <source>
        <strain evidence="10">Cbfe23</strain>
    </source>
</reference>
<gene>
    <name evidence="9" type="ORF">BON30_02190</name>
</gene>
<dbReference type="Gene3D" id="1.20.1250.20">
    <property type="entry name" value="MFS general substrate transporter like domains"/>
    <property type="match status" value="1"/>
</dbReference>
<reference evidence="9 10" key="2">
    <citation type="submission" date="2016-12" db="EMBL/GenBank/DDBJ databases">
        <title>Draft Genome Sequence of Cystobacter ferrugineus Strain Cbfe23.</title>
        <authorList>
            <person name="Akbar S."/>
            <person name="Dowd S.E."/>
            <person name="Stevens D.C."/>
        </authorList>
    </citation>
    <scope>NUCLEOTIDE SEQUENCE [LARGE SCALE GENOMIC DNA]</scope>
    <source>
        <strain evidence="9 10">Cbfe23</strain>
    </source>
</reference>
<keyword evidence="6 7" id="KW-0472">Membrane</keyword>
<feature type="transmembrane region" description="Helical" evidence="7">
    <location>
        <begin position="546"/>
        <end position="564"/>
    </location>
</feature>
<dbReference type="PANTHER" id="PTHR23501">
    <property type="entry name" value="MAJOR FACILITATOR SUPERFAMILY"/>
    <property type="match status" value="1"/>
</dbReference>
<feature type="transmembrane region" description="Helical" evidence="7">
    <location>
        <begin position="378"/>
        <end position="396"/>
    </location>
</feature>
<dbReference type="OrthoDB" id="9807274at2"/>